<name>A0A0E9MNI0_9SPHN</name>
<reference evidence="2 3" key="1">
    <citation type="submission" date="2015-04" db="EMBL/GenBank/DDBJ databases">
        <title>Whole genome shotgun sequence of Sphingomonas changbaiensis NBRC 104936.</title>
        <authorList>
            <person name="Katano-Makiyama Y."/>
            <person name="Hosoyama A."/>
            <person name="Hashimoto M."/>
            <person name="Noguchi M."/>
            <person name="Tsuchikane K."/>
            <person name="Ohji S."/>
            <person name="Yamazoe A."/>
            <person name="Ichikawa N."/>
            <person name="Kimura A."/>
            <person name="Fujita N."/>
        </authorList>
    </citation>
    <scope>NUCLEOTIDE SEQUENCE [LARGE SCALE GENOMIC DNA]</scope>
    <source>
        <strain evidence="2 3">NBRC 104936</strain>
    </source>
</reference>
<evidence type="ECO:0000313" key="3">
    <source>
        <dbReference type="Proteomes" id="UP000033202"/>
    </source>
</evidence>
<dbReference type="PROSITE" id="PS51257">
    <property type="entry name" value="PROKAR_LIPOPROTEIN"/>
    <property type="match status" value="1"/>
</dbReference>
<sequence>MVRLSALLISLALLGACSSSGRDKIADKVEDNADNRAAAMDQASDEMTNALRADAVQQQANIVRSAGEDRAQAIRDSDLDANALTREQKNALIAGRPTGTQAGHPR</sequence>
<proteinExistence type="predicted"/>
<dbReference type="EMBL" id="BBWU01000025">
    <property type="protein sequence ID" value="GAO39094.1"/>
    <property type="molecule type" value="Genomic_DNA"/>
</dbReference>
<keyword evidence="1" id="KW-0732">Signal</keyword>
<evidence type="ECO:0000256" key="1">
    <source>
        <dbReference type="SAM" id="SignalP"/>
    </source>
</evidence>
<dbReference type="RefSeq" id="WP_046347921.1">
    <property type="nucleotide sequence ID" value="NZ_BBWU01000025.1"/>
</dbReference>
<dbReference type="Proteomes" id="UP000033202">
    <property type="component" value="Unassembled WGS sequence"/>
</dbReference>
<protein>
    <recommendedName>
        <fullName evidence="4">Lipoprotein</fullName>
    </recommendedName>
</protein>
<keyword evidence="3" id="KW-1185">Reference proteome</keyword>
<accession>A0A0E9MNI0</accession>
<organism evidence="2 3">
    <name type="scientific">Sphingomonas changbaiensis NBRC 104936</name>
    <dbReference type="NCBI Taxonomy" id="1219043"/>
    <lineage>
        <taxon>Bacteria</taxon>
        <taxon>Pseudomonadati</taxon>
        <taxon>Pseudomonadota</taxon>
        <taxon>Alphaproteobacteria</taxon>
        <taxon>Sphingomonadales</taxon>
        <taxon>Sphingomonadaceae</taxon>
        <taxon>Sphingomonas</taxon>
    </lineage>
</organism>
<comment type="caution">
    <text evidence="2">The sequence shown here is derived from an EMBL/GenBank/DDBJ whole genome shotgun (WGS) entry which is preliminary data.</text>
</comment>
<gene>
    <name evidence="2" type="ORF">SCH01S_25_00740</name>
</gene>
<feature type="signal peptide" evidence="1">
    <location>
        <begin position="1"/>
        <end position="21"/>
    </location>
</feature>
<dbReference type="AlphaFoldDB" id="A0A0E9MNI0"/>
<feature type="chain" id="PRO_5002429479" description="Lipoprotein" evidence="1">
    <location>
        <begin position="22"/>
        <end position="106"/>
    </location>
</feature>
<evidence type="ECO:0000313" key="2">
    <source>
        <dbReference type="EMBL" id="GAO39094.1"/>
    </source>
</evidence>
<evidence type="ECO:0008006" key="4">
    <source>
        <dbReference type="Google" id="ProtNLM"/>
    </source>
</evidence>
<dbReference type="STRING" id="1219043.SCH01S_25_00740"/>